<dbReference type="EMBL" id="CP097121">
    <property type="protein sequence ID" value="USS91024.1"/>
    <property type="molecule type" value="Genomic_DNA"/>
</dbReference>
<dbReference type="Gene3D" id="1.10.150.240">
    <property type="entry name" value="Putative phosphatase, domain 2"/>
    <property type="match status" value="1"/>
</dbReference>
<dbReference type="RefSeq" id="WP_252795513.1">
    <property type="nucleotide sequence ID" value="NZ_CP097121.1"/>
</dbReference>
<dbReference type="SFLD" id="SFLDG01129">
    <property type="entry name" value="C1.5:_HAD__Beta-PGM__Phosphata"/>
    <property type="match status" value="1"/>
</dbReference>
<dbReference type="SFLD" id="SFLDS00003">
    <property type="entry name" value="Haloacid_Dehalogenase"/>
    <property type="match status" value="1"/>
</dbReference>
<evidence type="ECO:0000313" key="2">
    <source>
        <dbReference type="Proteomes" id="UP001056164"/>
    </source>
</evidence>
<gene>
    <name evidence="1" type="ORF">M3M37_02105</name>
</gene>
<dbReference type="InterPro" id="IPR041492">
    <property type="entry name" value="HAD_2"/>
</dbReference>
<accession>A0ABY5BWZ1</accession>
<dbReference type="Gene3D" id="3.40.50.1000">
    <property type="entry name" value="HAD superfamily/HAD-like"/>
    <property type="match status" value="1"/>
</dbReference>
<dbReference type="Proteomes" id="UP001056164">
    <property type="component" value="Chromosome"/>
</dbReference>
<dbReference type="GO" id="GO:0016787">
    <property type="term" value="F:hydrolase activity"/>
    <property type="evidence" value="ECO:0007669"/>
    <property type="project" value="UniProtKB-KW"/>
</dbReference>
<dbReference type="InterPro" id="IPR036412">
    <property type="entry name" value="HAD-like_sf"/>
</dbReference>
<dbReference type="Pfam" id="PF13419">
    <property type="entry name" value="HAD_2"/>
    <property type="match status" value="1"/>
</dbReference>
<dbReference type="NCBIfam" id="TIGR01549">
    <property type="entry name" value="HAD-SF-IA-v1"/>
    <property type="match status" value="1"/>
</dbReference>
<keyword evidence="1" id="KW-0378">Hydrolase</keyword>
<organism evidence="1 2">
    <name type="scientific">Fructilactobacillus carniphilus</name>
    <dbReference type="NCBI Taxonomy" id="2940297"/>
    <lineage>
        <taxon>Bacteria</taxon>
        <taxon>Bacillati</taxon>
        <taxon>Bacillota</taxon>
        <taxon>Bacilli</taxon>
        <taxon>Lactobacillales</taxon>
        <taxon>Lactobacillaceae</taxon>
        <taxon>Fructilactobacillus</taxon>
    </lineage>
</organism>
<sequence length="209" mass="23296">MTNLIWDFDGTLFDTYPYMVSAFTKALQQSGIDEVEIDGDEIYQQMRVHSLNSAITKFSARFNLDSERLLADYRQFEALEIQLAQPFAGASTILQAVTANGGQNGLLTHRDEQSIALLEQFKLKSLFTGFVTSQQGLARKPDPASLLFLIKQQHLNPTETFMVGDRKLDVAAAHNAGIQSVLFDPDYLLEETGNPTVTIHSLAELQQLL</sequence>
<dbReference type="InterPro" id="IPR006439">
    <property type="entry name" value="HAD-SF_hydro_IA"/>
</dbReference>
<dbReference type="SUPFAM" id="SSF56784">
    <property type="entry name" value="HAD-like"/>
    <property type="match status" value="1"/>
</dbReference>
<name>A0ABY5BWZ1_9LACO</name>
<dbReference type="InterPro" id="IPR023214">
    <property type="entry name" value="HAD_sf"/>
</dbReference>
<evidence type="ECO:0000313" key="1">
    <source>
        <dbReference type="EMBL" id="USS91024.1"/>
    </source>
</evidence>
<dbReference type="PANTHER" id="PTHR43434:SF25">
    <property type="entry name" value="PHOSPHOGLYCOLATE PHOSPHATASE"/>
    <property type="match status" value="1"/>
</dbReference>
<reference evidence="1" key="1">
    <citation type="submission" date="2022-05" db="EMBL/GenBank/DDBJ databases">
        <authorList>
            <person name="Oliphant S.A."/>
            <person name="Watson-Haigh N.S."/>
            <person name="Sumby K.M."/>
            <person name="Gardner J.M."/>
            <person name="Jiranek V."/>
        </authorList>
    </citation>
    <scope>NUCLEOTIDE SEQUENCE</scope>
    <source>
        <strain evidence="1">KI4_A6</strain>
    </source>
</reference>
<proteinExistence type="predicted"/>
<dbReference type="PANTHER" id="PTHR43434">
    <property type="entry name" value="PHOSPHOGLYCOLATE PHOSPHATASE"/>
    <property type="match status" value="1"/>
</dbReference>
<dbReference type="InterPro" id="IPR023198">
    <property type="entry name" value="PGP-like_dom2"/>
</dbReference>
<protein>
    <submittedName>
        <fullName evidence="1">HAD-IA family hydrolase</fullName>
    </submittedName>
</protein>
<keyword evidence="2" id="KW-1185">Reference proteome</keyword>
<dbReference type="InterPro" id="IPR050155">
    <property type="entry name" value="HAD-like_hydrolase_sf"/>
</dbReference>